<dbReference type="InterPro" id="IPR023198">
    <property type="entry name" value="PGP-like_dom2"/>
</dbReference>
<gene>
    <name evidence="2" type="ORF">JIV24_20330</name>
</gene>
<dbReference type="PANTHER" id="PTHR43316:SF8">
    <property type="entry name" value="HAD FAMILY HYDROLASE"/>
    <property type="match status" value="1"/>
</dbReference>
<keyword evidence="3" id="KW-1185">Reference proteome</keyword>
<name>A0ABS1HPT6_9BACT</name>
<dbReference type="GO" id="GO:0016787">
    <property type="term" value="F:hydrolase activity"/>
    <property type="evidence" value="ECO:0007669"/>
    <property type="project" value="UniProtKB-KW"/>
</dbReference>
<protein>
    <submittedName>
        <fullName evidence="2">HAD family hydrolase</fullName>
    </submittedName>
</protein>
<dbReference type="SFLD" id="SFLDG01129">
    <property type="entry name" value="C1.5:_HAD__Beta-PGM__Phosphata"/>
    <property type="match status" value="1"/>
</dbReference>
<evidence type="ECO:0000313" key="3">
    <source>
        <dbReference type="Proteomes" id="UP000605676"/>
    </source>
</evidence>
<dbReference type="EMBL" id="JAENRR010000086">
    <property type="protein sequence ID" value="MBK3519699.1"/>
    <property type="molecule type" value="Genomic_DNA"/>
</dbReference>
<dbReference type="Pfam" id="PF00702">
    <property type="entry name" value="Hydrolase"/>
    <property type="match status" value="1"/>
</dbReference>
<dbReference type="Proteomes" id="UP000605676">
    <property type="component" value="Unassembled WGS sequence"/>
</dbReference>
<dbReference type="InterPro" id="IPR023214">
    <property type="entry name" value="HAD_sf"/>
</dbReference>
<keyword evidence="1 2" id="KW-0378">Hydrolase</keyword>
<reference evidence="2 3" key="1">
    <citation type="submission" date="2021-01" db="EMBL/GenBank/DDBJ databases">
        <title>Carboxyliciviraga sp.nov., isolated from coastal sediments.</title>
        <authorList>
            <person name="Lu D."/>
            <person name="Zhang T."/>
        </authorList>
    </citation>
    <scope>NUCLEOTIDE SEQUENCE [LARGE SCALE GENOMIC DNA]</scope>
    <source>
        <strain evidence="2 3">N1Y132</strain>
    </source>
</reference>
<dbReference type="InterPro" id="IPR036412">
    <property type="entry name" value="HAD-like_sf"/>
</dbReference>
<dbReference type="Gene3D" id="1.10.150.240">
    <property type="entry name" value="Putative phosphatase, domain 2"/>
    <property type="match status" value="1"/>
</dbReference>
<evidence type="ECO:0000256" key="1">
    <source>
        <dbReference type="ARBA" id="ARBA00022801"/>
    </source>
</evidence>
<dbReference type="Gene3D" id="3.40.50.1000">
    <property type="entry name" value="HAD superfamily/HAD-like"/>
    <property type="match status" value="1"/>
</dbReference>
<organism evidence="2 3">
    <name type="scientific">Carboxylicivirga marina</name>
    <dbReference type="NCBI Taxonomy" id="2800988"/>
    <lineage>
        <taxon>Bacteria</taxon>
        <taxon>Pseudomonadati</taxon>
        <taxon>Bacteroidota</taxon>
        <taxon>Bacteroidia</taxon>
        <taxon>Marinilabiliales</taxon>
        <taxon>Marinilabiliaceae</taxon>
        <taxon>Carboxylicivirga</taxon>
    </lineage>
</organism>
<proteinExistence type="predicted"/>
<accession>A0ABS1HPT6</accession>
<comment type="caution">
    <text evidence="2">The sequence shown here is derived from an EMBL/GenBank/DDBJ whole genome shotgun (WGS) entry which is preliminary data.</text>
</comment>
<dbReference type="PANTHER" id="PTHR43316">
    <property type="entry name" value="HYDROLASE, HALOACID DELAHOGENASE-RELATED"/>
    <property type="match status" value="1"/>
</dbReference>
<evidence type="ECO:0000313" key="2">
    <source>
        <dbReference type="EMBL" id="MBK3519699.1"/>
    </source>
</evidence>
<dbReference type="SFLD" id="SFLDS00003">
    <property type="entry name" value="Haloacid_Dehalogenase"/>
    <property type="match status" value="1"/>
</dbReference>
<sequence length="229" mass="25996">MTGIKVIAFDADDTLWENETFFREAEQQFAELMLKYSPKNETLKVLYDVEIANMPIYGYGIKAFILSLIETANLLSGYQVSARQINELTDLGKEMLDKPVVLLEGVEEVLKKAAVNYKLIVATKGDLLDQERKLRKSGLLKYFHHIEVMSDKTSDAYQILIQHLDVKPNELMMVGNSLKSDVLPVLELGGWGVHIPFHTTWQHEIVTEPITNNKFIELGSVSELPMLLD</sequence>
<dbReference type="SUPFAM" id="SSF56784">
    <property type="entry name" value="HAD-like"/>
    <property type="match status" value="1"/>
</dbReference>
<dbReference type="InterPro" id="IPR051540">
    <property type="entry name" value="S-2-haloacid_dehalogenase"/>
</dbReference>